<dbReference type="EMBL" id="MN956836">
    <property type="protein sequence ID" value="QTX15151.1"/>
    <property type="molecule type" value="Genomic_DNA"/>
</dbReference>
<sequence>MFGRWGLSGKVGIGNAIPDGDNQWGMFGGGARSIMFQRDESLMEFLETDQRVDRLERLLEEQAEASVDISQIKNRAGCTQKGDEVG</sequence>
<evidence type="ECO:0000313" key="1">
    <source>
        <dbReference type="EMBL" id="QTX15151.1"/>
    </source>
</evidence>
<reference evidence="1" key="1">
    <citation type="submission" date="2020-01" db="EMBL/GenBank/DDBJ databases">
        <authorList>
            <person name="Qin S."/>
        </authorList>
    </citation>
    <scope>NUCLEOTIDE SEQUENCE</scope>
    <source>
        <strain evidence="1">CVir17-16-YZ6g</strain>
        <plasmid evidence="1">p17-15-vir-like</plasmid>
    </source>
</reference>
<proteinExistence type="predicted"/>
<geneLocation type="plasmid" evidence="1">
    <name>p17-15-vir-like</name>
</geneLocation>
<dbReference type="AlphaFoldDB" id="A0A8B0SVS6"/>
<protein>
    <submittedName>
        <fullName evidence="1">Uncharacterized protein</fullName>
    </submittedName>
</protein>
<organism evidence="1">
    <name type="scientific">Klebsiella pneumoniae</name>
    <dbReference type="NCBI Taxonomy" id="573"/>
    <lineage>
        <taxon>Bacteria</taxon>
        <taxon>Pseudomonadati</taxon>
        <taxon>Pseudomonadota</taxon>
        <taxon>Gammaproteobacteria</taxon>
        <taxon>Enterobacterales</taxon>
        <taxon>Enterobacteriaceae</taxon>
        <taxon>Klebsiella/Raoultella group</taxon>
        <taxon>Klebsiella</taxon>
        <taxon>Klebsiella pneumoniae complex</taxon>
    </lineage>
</organism>
<keyword evidence="1" id="KW-0614">Plasmid</keyword>
<accession>A0A8B0SVS6</accession>
<name>A0A8B0SVS6_KLEPN</name>